<evidence type="ECO:0000313" key="13">
    <source>
        <dbReference type="Proteomes" id="UP000887421"/>
    </source>
</evidence>
<proteinExistence type="inferred from homology"/>
<evidence type="ECO:0000256" key="5">
    <source>
        <dbReference type="ARBA" id="ARBA00012180"/>
    </source>
</evidence>
<comment type="similarity">
    <text evidence="3">Belongs to the RNase H family.</text>
</comment>
<dbReference type="PANTHER" id="PTHR10642:SF26">
    <property type="entry name" value="RIBONUCLEASE H1"/>
    <property type="match status" value="1"/>
</dbReference>
<gene>
    <name evidence="12" type="ORF">D16iCDA_08755</name>
</gene>
<dbReference type="InterPro" id="IPR036397">
    <property type="entry name" value="RNaseH_sf"/>
</dbReference>
<evidence type="ECO:0000256" key="10">
    <source>
        <dbReference type="ARBA" id="ARBA00022842"/>
    </source>
</evidence>
<keyword evidence="9" id="KW-0378">Hydrolase</keyword>
<reference evidence="12" key="1">
    <citation type="submission" date="2021-05" db="EMBL/GenBank/DDBJ databases">
        <title>Complete genome sequence of Pseudomonas seleniipraecipitans strain D1-6.</title>
        <authorList>
            <person name="Lafi F."/>
            <person name="Eida A."/>
            <person name="Alam I."/>
            <person name="Hert H."/>
            <person name="Saad M."/>
        </authorList>
    </citation>
    <scope>NUCLEOTIDE SEQUENCE</scope>
    <source>
        <strain evidence="12">D1-6</strain>
    </source>
</reference>
<keyword evidence="10" id="KW-0460">Magnesium</keyword>
<dbReference type="PROSITE" id="PS50879">
    <property type="entry name" value="RNASE_H_1"/>
    <property type="match status" value="1"/>
</dbReference>
<dbReference type="InterPro" id="IPR050092">
    <property type="entry name" value="RNase_H"/>
</dbReference>
<keyword evidence="8" id="KW-0255">Endonuclease</keyword>
<evidence type="ECO:0000256" key="9">
    <source>
        <dbReference type="ARBA" id="ARBA00022801"/>
    </source>
</evidence>
<comment type="subunit">
    <text evidence="4">Monomer.</text>
</comment>
<dbReference type="CDD" id="cd09278">
    <property type="entry name" value="RNase_HI_prokaryote_like"/>
    <property type="match status" value="1"/>
</dbReference>
<dbReference type="EMBL" id="CP076114">
    <property type="protein sequence ID" value="UUD65723.1"/>
    <property type="molecule type" value="Genomic_DNA"/>
</dbReference>
<dbReference type="Pfam" id="PF00075">
    <property type="entry name" value="RNase_H"/>
    <property type="match status" value="1"/>
</dbReference>
<dbReference type="InterPro" id="IPR012337">
    <property type="entry name" value="RNaseH-like_sf"/>
</dbReference>
<evidence type="ECO:0000259" key="11">
    <source>
        <dbReference type="PROSITE" id="PS50879"/>
    </source>
</evidence>
<feature type="domain" description="RNase H type-1" evidence="11">
    <location>
        <begin position="2"/>
        <end position="150"/>
    </location>
</feature>
<keyword evidence="7" id="KW-0479">Metal-binding</keyword>
<evidence type="ECO:0000256" key="7">
    <source>
        <dbReference type="ARBA" id="ARBA00022723"/>
    </source>
</evidence>
<evidence type="ECO:0000256" key="2">
    <source>
        <dbReference type="ARBA" id="ARBA00001946"/>
    </source>
</evidence>
<dbReference type="InterPro" id="IPR002156">
    <property type="entry name" value="RNaseH_domain"/>
</dbReference>
<accession>A0ABY5JGD4</accession>
<evidence type="ECO:0000256" key="3">
    <source>
        <dbReference type="ARBA" id="ARBA00005300"/>
    </source>
</evidence>
<evidence type="ECO:0000256" key="6">
    <source>
        <dbReference type="ARBA" id="ARBA00022722"/>
    </source>
</evidence>
<evidence type="ECO:0000313" key="12">
    <source>
        <dbReference type="EMBL" id="UUD65723.1"/>
    </source>
</evidence>
<dbReference type="Gene3D" id="3.30.420.10">
    <property type="entry name" value="Ribonuclease H-like superfamily/Ribonuclease H"/>
    <property type="match status" value="1"/>
</dbReference>
<dbReference type="PANTHER" id="PTHR10642">
    <property type="entry name" value="RIBONUCLEASE H1"/>
    <property type="match status" value="1"/>
</dbReference>
<dbReference type="InterPro" id="IPR022892">
    <property type="entry name" value="RNaseHI"/>
</dbReference>
<comment type="catalytic activity">
    <reaction evidence="1">
        <text>Endonucleolytic cleavage to 5'-phosphomonoester.</text>
        <dbReference type="EC" id="3.1.26.4"/>
    </reaction>
</comment>
<evidence type="ECO:0000256" key="1">
    <source>
        <dbReference type="ARBA" id="ARBA00000077"/>
    </source>
</evidence>
<sequence length="165" mass="18269">MTIRTYTIHTDGSCLNNGSPFAIGGFGAVLRRDDGAVLEVAGRLNDSVTPTSVRAEMTAAIRALSRLKDPSIVTLCSDNEMLVRGCNEWLPGWKAENWRKSKKNPVKNVDLWEILDALLQRHKVQSVWIKGHGGNPDNERADQLASLGVHGKPFNELQDLERPLI</sequence>
<evidence type="ECO:0000256" key="4">
    <source>
        <dbReference type="ARBA" id="ARBA00011245"/>
    </source>
</evidence>
<keyword evidence="6" id="KW-0540">Nuclease</keyword>
<dbReference type="EC" id="3.1.26.4" evidence="5"/>
<evidence type="ECO:0000256" key="8">
    <source>
        <dbReference type="ARBA" id="ARBA00022759"/>
    </source>
</evidence>
<keyword evidence="13" id="KW-1185">Reference proteome</keyword>
<dbReference type="Proteomes" id="UP000887421">
    <property type="component" value="Chromosome"/>
</dbReference>
<organism evidence="12 13">
    <name type="scientific">Phytopseudomonas seleniipraecipitans</name>
    <dbReference type="NCBI Taxonomy" id="640205"/>
    <lineage>
        <taxon>Bacteria</taxon>
        <taxon>Pseudomonadati</taxon>
        <taxon>Pseudomonadota</taxon>
        <taxon>Gammaproteobacteria</taxon>
        <taxon>Pseudomonadales</taxon>
        <taxon>Pseudomonadaceae</taxon>
        <taxon>Phytopseudomonas</taxon>
    </lineage>
</organism>
<comment type="cofactor">
    <cofactor evidence="2">
        <name>Mg(2+)</name>
        <dbReference type="ChEBI" id="CHEBI:18420"/>
    </cofactor>
</comment>
<dbReference type="RefSeq" id="WP_070880538.1">
    <property type="nucleotide sequence ID" value="NZ_CP076114.1"/>
</dbReference>
<name>A0ABY5JGD4_9GAMM</name>
<dbReference type="SUPFAM" id="SSF53098">
    <property type="entry name" value="Ribonuclease H-like"/>
    <property type="match status" value="1"/>
</dbReference>
<protein>
    <recommendedName>
        <fullName evidence="5">ribonuclease H</fullName>
        <ecNumber evidence="5">3.1.26.4</ecNumber>
    </recommendedName>
</protein>